<keyword evidence="3" id="KW-1185">Reference proteome</keyword>
<sequence>MPGRTNGPWGTSSREREDGGWGRERKQEGWRRGNHRGRRQGCGGGNGWGTTEPQQENAKPGDGWAEPGDPWLKASLAVDTKAGESGAEPSGPWSNSAGAWGLGSTQEDPNAWGSAWMETPIKIETMEDLLKSQAQHAEDFMKDLVPFWLKSVDAAERGEPEVKLETYLDEKIRERQASGWYYTSPMENKDGDGWSNHKASENGGWGDWRATGNGWGPEPQNPSAAPHVTCDAWGEPEPDRVAGVRRAGEQNRGWDVVERAKKPASSWKSRAPRSRQNRFG</sequence>
<dbReference type="EMBL" id="JACGCI010000001">
    <property type="protein sequence ID" value="KAF6766548.1"/>
    <property type="molecule type" value="Genomic_DNA"/>
</dbReference>
<name>A0A8H6MEL0_9AGAR</name>
<gene>
    <name evidence="2" type="ORF">DFP72DRAFT_866954</name>
</gene>
<feature type="region of interest" description="Disordered" evidence="1">
    <location>
        <begin position="185"/>
        <end position="280"/>
    </location>
</feature>
<dbReference type="OrthoDB" id="10251155at2759"/>
<feature type="compositionally biased region" description="Basic and acidic residues" evidence="1">
    <location>
        <begin position="13"/>
        <end position="31"/>
    </location>
</feature>
<evidence type="ECO:0000256" key="1">
    <source>
        <dbReference type="SAM" id="MobiDB-lite"/>
    </source>
</evidence>
<evidence type="ECO:0000313" key="3">
    <source>
        <dbReference type="Proteomes" id="UP000521943"/>
    </source>
</evidence>
<protein>
    <submittedName>
        <fullName evidence="2">Uncharacterized protein</fullName>
    </submittedName>
</protein>
<feature type="compositionally biased region" description="Basic residues" evidence="1">
    <location>
        <begin position="270"/>
        <end position="280"/>
    </location>
</feature>
<accession>A0A8H6MEL0</accession>
<proteinExistence type="predicted"/>
<comment type="caution">
    <text evidence="2">The sequence shown here is derived from an EMBL/GenBank/DDBJ whole genome shotgun (WGS) entry which is preliminary data.</text>
</comment>
<organism evidence="2 3">
    <name type="scientific">Ephemerocybe angulata</name>
    <dbReference type="NCBI Taxonomy" id="980116"/>
    <lineage>
        <taxon>Eukaryota</taxon>
        <taxon>Fungi</taxon>
        <taxon>Dikarya</taxon>
        <taxon>Basidiomycota</taxon>
        <taxon>Agaricomycotina</taxon>
        <taxon>Agaricomycetes</taxon>
        <taxon>Agaricomycetidae</taxon>
        <taxon>Agaricales</taxon>
        <taxon>Agaricineae</taxon>
        <taxon>Psathyrellaceae</taxon>
        <taxon>Ephemerocybe</taxon>
    </lineage>
</organism>
<feature type="compositionally biased region" description="Polar residues" evidence="1">
    <location>
        <begin position="92"/>
        <end position="108"/>
    </location>
</feature>
<feature type="region of interest" description="Disordered" evidence="1">
    <location>
        <begin position="1"/>
        <end position="112"/>
    </location>
</feature>
<feature type="compositionally biased region" description="Basic and acidic residues" evidence="1">
    <location>
        <begin position="237"/>
        <end position="249"/>
    </location>
</feature>
<dbReference type="AlphaFoldDB" id="A0A8H6MEL0"/>
<reference evidence="2 3" key="1">
    <citation type="submission" date="2020-07" db="EMBL/GenBank/DDBJ databases">
        <title>Comparative genomics of pyrophilous fungi reveals a link between fire events and developmental genes.</title>
        <authorList>
            <consortium name="DOE Joint Genome Institute"/>
            <person name="Steindorff A.S."/>
            <person name="Carver A."/>
            <person name="Calhoun S."/>
            <person name="Stillman K."/>
            <person name="Liu H."/>
            <person name="Lipzen A."/>
            <person name="Pangilinan J."/>
            <person name="Labutti K."/>
            <person name="Bruns T.D."/>
            <person name="Grigoriev I.V."/>
        </authorList>
    </citation>
    <scope>NUCLEOTIDE SEQUENCE [LARGE SCALE GENOMIC DNA]</scope>
    <source>
        <strain evidence="2 3">CBS 144469</strain>
    </source>
</reference>
<dbReference type="Proteomes" id="UP000521943">
    <property type="component" value="Unassembled WGS sequence"/>
</dbReference>
<evidence type="ECO:0000313" key="2">
    <source>
        <dbReference type="EMBL" id="KAF6766548.1"/>
    </source>
</evidence>